<dbReference type="RefSeq" id="WP_144814621.1">
    <property type="nucleotide sequence ID" value="NZ_VLKP01000006.1"/>
</dbReference>
<proteinExistence type="predicted"/>
<evidence type="ECO:0000313" key="3">
    <source>
        <dbReference type="Proteomes" id="UP000316471"/>
    </source>
</evidence>
<gene>
    <name evidence="2" type="ORF">IP93_01770</name>
</gene>
<keyword evidence="3" id="KW-1185">Reference proteome</keyword>
<feature type="region of interest" description="Disordered" evidence="1">
    <location>
        <begin position="357"/>
        <end position="381"/>
    </location>
</feature>
<comment type="caution">
    <text evidence="2">The sequence shown here is derived from an EMBL/GenBank/DDBJ whole genome shotgun (WGS) entry which is preliminary data.</text>
</comment>
<accession>A0A562LSU0</accession>
<sequence length="381" mass="40917">MSLTLGLTGMDPATETTLKSAFSEANADMAGAWSLVPEGDATYVVVDMDTLYGPMSWLRLHAADKKVIGLTTAARTQTDYRLERPISVQGLATILRDIAGASDQPATQPQPQPQAAVPEAAQIEAIAPSPLSPEYFTDLAASIPSAPWQAPAAGSGSEPERETETETEREQQPERQPESEPIPTSPPAAAAPPSPIATTLLEWLASGRLKGRGRIRSGNVTVLIDSDQQTYHGPTSLKPLTELFAQAMDPEGFEPVNEAAWDHDTASLGGAQPLSRLVWFGSLLSGNGTLATGYDPNDRFRLLKWPQTEREYPKHFRIATVMMKGPATLADITEASGVAWQEVNDFVNANLATGFAEPYREPDPEPDTGKSGGLFGRLRGR</sequence>
<dbReference type="EMBL" id="VLKP01000006">
    <property type="protein sequence ID" value="TWI10679.1"/>
    <property type="molecule type" value="Genomic_DNA"/>
</dbReference>
<organism evidence="2 3">
    <name type="scientific">Aerolutibacter ruishenii</name>
    <dbReference type="NCBI Taxonomy" id="686800"/>
    <lineage>
        <taxon>Bacteria</taxon>
        <taxon>Pseudomonadati</taxon>
        <taxon>Pseudomonadota</taxon>
        <taxon>Gammaproteobacteria</taxon>
        <taxon>Lysobacterales</taxon>
        <taxon>Lysobacteraceae</taxon>
        <taxon>Aerolutibacter</taxon>
    </lineage>
</organism>
<evidence type="ECO:0000256" key="1">
    <source>
        <dbReference type="SAM" id="MobiDB-lite"/>
    </source>
</evidence>
<dbReference type="OrthoDB" id="5800807at2"/>
<dbReference type="AlphaFoldDB" id="A0A562LSU0"/>
<name>A0A562LSU0_9GAMM</name>
<protein>
    <submittedName>
        <fullName evidence="2">Uncharacterized protein</fullName>
    </submittedName>
</protein>
<feature type="compositionally biased region" description="Basic and acidic residues" evidence="1">
    <location>
        <begin position="158"/>
        <end position="178"/>
    </location>
</feature>
<feature type="region of interest" description="Disordered" evidence="1">
    <location>
        <begin position="146"/>
        <end position="194"/>
    </location>
</feature>
<dbReference type="Proteomes" id="UP000316471">
    <property type="component" value="Unassembled WGS sequence"/>
</dbReference>
<feature type="compositionally biased region" description="Pro residues" evidence="1">
    <location>
        <begin position="183"/>
        <end position="194"/>
    </location>
</feature>
<reference evidence="2 3" key="1">
    <citation type="journal article" date="2015" name="Stand. Genomic Sci.">
        <title>Genomic Encyclopedia of Bacterial and Archaeal Type Strains, Phase III: the genomes of soil and plant-associated and newly described type strains.</title>
        <authorList>
            <person name="Whitman W.B."/>
            <person name="Woyke T."/>
            <person name="Klenk H.P."/>
            <person name="Zhou Y."/>
            <person name="Lilburn T.G."/>
            <person name="Beck B.J."/>
            <person name="De Vos P."/>
            <person name="Vandamme P."/>
            <person name="Eisen J.A."/>
            <person name="Garrity G."/>
            <person name="Hugenholtz P."/>
            <person name="Kyrpides N.C."/>
        </authorList>
    </citation>
    <scope>NUCLEOTIDE SEQUENCE [LARGE SCALE GENOMIC DNA]</scope>
    <source>
        <strain evidence="2 3">CGMCC 1.10136</strain>
    </source>
</reference>
<evidence type="ECO:0000313" key="2">
    <source>
        <dbReference type="EMBL" id="TWI10679.1"/>
    </source>
</evidence>